<accession>A0ABS6SLH0</accession>
<reference evidence="1 2" key="1">
    <citation type="submission" date="2021-04" db="EMBL/GenBank/DDBJ databases">
        <authorList>
            <person name="Pira H."/>
            <person name="Risdian C."/>
            <person name="Wink J."/>
        </authorList>
    </citation>
    <scope>NUCLEOTIDE SEQUENCE [LARGE SCALE GENOMIC DNA]</scope>
    <source>
        <strain evidence="1 2">WH131</strain>
    </source>
</reference>
<dbReference type="EMBL" id="JAGSPB010000001">
    <property type="protein sequence ID" value="MBV7265870.1"/>
    <property type="molecule type" value="Genomic_DNA"/>
</dbReference>
<dbReference type="RefSeq" id="WP_218316278.1">
    <property type="nucleotide sequence ID" value="NZ_JAGSPB010000001.1"/>
</dbReference>
<evidence type="ECO:0000313" key="1">
    <source>
        <dbReference type="EMBL" id="MBV7265870.1"/>
    </source>
</evidence>
<dbReference type="Proteomes" id="UP000699975">
    <property type="component" value="Unassembled WGS sequence"/>
</dbReference>
<comment type="caution">
    <text evidence="1">The sequence shown here is derived from an EMBL/GenBank/DDBJ whole genome shotgun (WGS) entry which is preliminary data.</text>
</comment>
<evidence type="ECO:0000313" key="2">
    <source>
        <dbReference type="Proteomes" id="UP000699975"/>
    </source>
</evidence>
<organism evidence="1 2">
    <name type="scientific">Erythrobacter ani</name>
    <dbReference type="NCBI Taxonomy" id="2827235"/>
    <lineage>
        <taxon>Bacteria</taxon>
        <taxon>Pseudomonadati</taxon>
        <taxon>Pseudomonadota</taxon>
        <taxon>Alphaproteobacteria</taxon>
        <taxon>Sphingomonadales</taxon>
        <taxon>Erythrobacteraceae</taxon>
        <taxon>Erythrobacter/Porphyrobacter group</taxon>
        <taxon>Erythrobacter</taxon>
    </lineage>
</organism>
<sequence>MSRTFTHSLAAFAAIFLTLSSIGTVITVPPAQAHVSPDFPVVIELA</sequence>
<protein>
    <submittedName>
        <fullName evidence="1">Uncharacterized protein</fullName>
    </submittedName>
</protein>
<proteinExistence type="predicted"/>
<name>A0ABS6SLH0_9SPHN</name>
<gene>
    <name evidence="1" type="ORF">KCG45_06730</name>
</gene>
<keyword evidence="2" id="KW-1185">Reference proteome</keyword>